<reference evidence="1 2" key="1">
    <citation type="journal article" date="2020" name="Microbiol. Resour. Announc.">
        <title>Draft Genome Sequence of a Cladosporium Species Isolated from the Mesophotic Ascidian Didemnum maculosum.</title>
        <authorList>
            <person name="Gioti A."/>
            <person name="Siaperas R."/>
            <person name="Nikolaivits E."/>
            <person name="Le Goff G."/>
            <person name="Ouazzani J."/>
            <person name="Kotoulas G."/>
            <person name="Topakas E."/>
        </authorList>
    </citation>
    <scope>NUCLEOTIDE SEQUENCE [LARGE SCALE GENOMIC DNA]</scope>
    <source>
        <strain evidence="1 2">TM138-S3</strain>
    </source>
</reference>
<sequence length="383" mass="42799">MQQQLLSHAVNLFKSDRPTDIALIQIWIPTLQHFAATSTPLKASPLACCAAWLARSDSNPALIDFSRHLYSEGLREVRNALRAPDAILEDETLGACLALAVFEVIECPDKCRAAYEWHRRACVRLVQMRGAKAHRDGVGHELFLAIRLHGIFYGFEQRRPNFLSTREWLTVPWELHPKDDLHALADILARGPALLQKADTLALKPLSQSLPTLLTILSRLLDIDDDLAHFHHTLQTKHPGPLYWESATEPPNLHFPSPKLAALITLLWSLETMVWSSLEGIHAGLAQTHSLPYLPPSPRTERFTALAPQAHWQHAVRRIVRSVAYCLETTKSTAPPGIGVALEIVIDVLRGKGEGAGGCVLELREAERAREEMGRRWVAILLN</sequence>
<dbReference type="AlphaFoldDB" id="A0AB34KT57"/>
<dbReference type="RefSeq" id="XP_069229593.1">
    <property type="nucleotide sequence ID" value="XM_069373922.1"/>
</dbReference>
<keyword evidence="2" id="KW-1185">Reference proteome</keyword>
<accession>A0AB34KT57</accession>
<dbReference type="Proteomes" id="UP000803884">
    <property type="component" value="Unassembled WGS sequence"/>
</dbReference>
<comment type="caution">
    <text evidence="1">The sequence shown here is derived from an EMBL/GenBank/DDBJ whole genome shotgun (WGS) entry which is preliminary data.</text>
</comment>
<dbReference type="InterPro" id="IPR021858">
    <property type="entry name" value="Fun_TF"/>
</dbReference>
<dbReference type="GeneID" id="96006760"/>
<dbReference type="PANTHER" id="PTHR38111">
    <property type="entry name" value="ZN(2)-C6 FUNGAL-TYPE DOMAIN-CONTAINING PROTEIN-RELATED"/>
    <property type="match status" value="1"/>
</dbReference>
<name>A0AB34KT57_9PEZI</name>
<evidence type="ECO:0000313" key="2">
    <source>
        <dbReference type="Proteomes" id="UP000803884"/>
    </source>
</evidence>
<gene>
    <name evidence="1" type="ORF">WHR41_05317</name>
</gene>
<proteinExistence type="predicted"/>
<dbReference type="InterPro" id="IPR053178">
    <property type="entry name" value="Osmoadaptation_assoc"/>
</dbReference>
<evidence type="ECO:0000313" key="1">
    <source>
        <dbReference type="EMBL" id="KAL1586488.1"/>
    </source>
</evidence>
<dbReference type="Pfam" id="PF11951">
    <property type="entry name" value="Fungal_trans_2"/>
    <property type="match status" value="1"/>
</dbReference>
<dbReference type="PANTHER" id="PTHR38111:SF11">
    <property type="entry name" value="TRANSCRIPTION FACTOR DOMAIN-CONTAINING PROTEIN-RELATED"/>
    <property type="match status" value="1"/>
</dbReference>
<protein>
    <submittedName>
        <fullName evidence="1">Uncharacterized protein</fullName>
    </submittedName>
</protein>
<dbReference type="EMBL" id="JAAQHG020000014">
    <property type="protein sequence ID" value="KAL1586488.1"/>
    <property type="molecule type" value="Genomic_DNA"/>
</dbReference>
<organism evidence="1 2">
    <name type="scientific">Cladosporium halotolerans</name>
    <dbReference type="NCBI Taxonomy" id="1052096"/>
    <lineage>
        <taxon>Eukaryota</taxon>
        <taxon>Fungi</taxon>
        <taxon>Dikarya</taxon>
        <taxon>Ascomycota</taxon>
        <taxon>Pezizomycotina</taxon>
        <taxon>Dothideomycetes</taxon>
        <taxon>Dothideomycetidae</taxon>
        <taxon>Cladosporiales</taxon>
        <taxon>Cladosporiaceae</taxon>
        <taxon>Cladosporium</taxon>
    </lineage>
</organism>